<accession>A0AAD8HP78</accession>
<reference evidence="2" key="2">
    <citation type="submission" date="2023-05" db="EMBL/GenBank/DDBJ databases">
        <authorList>
            <person name="Schelkunov M.I."/>
        </authorList>
    </citation>
    <scope>NUCLEOTIDE SEQUENCE</scope>
    <source>
        <strain evidence="2">Hsosn_3</strain>
        <tissue evidence="2">Leaf</tissue>
    </source>
</reference>
<dbReference type="AlphaFoldDB" id="A0AAD8HP78"/>
<gene>
    <name evidence="2" type="ORF">POM88_036944</name>
</gene>
<sequence>MSAEELKIRRELEMDVEKELAAEIKDEICNLSLRLIQLYQQQKEREDRELSQMSKQIQLADPNNKALSEVNINIRMQGGTEVHITEADVRKTCPKPRISSKAETNAPKPSKLSEENTRRRIVSSRKKFDWVKTLRSGTSDVASHQQKLPKKTARMWDDNVQIAGIGTKCMVQRR</sequence>
<proteinExistence type="predicted"/>
<evidence type="ECO:0000313" key="3">
    <source>
        <dbReference type="Proteomes" id="UP001237642"/>
    </source>
</evidence>
<keyword evidence="3" id="KW-1185">Reference proteome</keyword>
<dbReference type="Proteomes" id="UP001237642">
    <property type="component" value="Unassembled WGS sequence"/>
</dbReference>
<protein>
    <submittedName>
        <fullName evidence="2">Uncharacterized protein</fullName>
    </submittedName>
</protein>
<comment type="caution">
    <text evidence="2">The sequence shown here is derived from an EMBL/GenBank/DDBJ whole genome shotgun (WGS) entry which is preliminary data.</text>
</comment>
<name>A0AAD8HP78_9APIA</name>
<organism evidence="2 3">
    <name type="scientific">Heracleum sosnowskyi</name>
    <dbReference type="NCBI Taxonomy" id="360622"/>
    <lineage>
        <taxon>Eukaryota</taxon>
        <taxon>Viridiplantae</taxon>
        <taxon>Streptophyta</taxon>
        <taxon>Embryophyta</taxon>
        <taxon>Tracheophyta</taxon>
        <taxon>Spermatophyta</taxon>
        <taxon>Magnoliopsida</taxon>
        <taxon>eudicotyledons</taxon>
        <taxon>Gunneridae</taxon>
        <taxon>Pentapetalae</taxon>
        <taxon>asterids</taxon>
        <taxon>campanulids</taxon>
        <taxon>Apiales</taxon>
        <taxon>Apiaceae</taxon>
        <taxon>Apioideae</taxon>
        <taxon>apioid superclade</taxon>
        <taxon>Tordylieae</taxon>
        <taxon>Tordyliinae</taxon>
        <taxon>Heracleum</taxon>
    </lineage>
</organism>
<reference evidence="2" key="1">
    <citation type="submission" date="2023-02" db="EMBL/GenBank/DDBJ databases">
        <title>Genome of toxic invasive species Heracleum sosnowskyi carries increased number of genes despite the absence of recent whole-genome duplications.</title>
        <authorList>
            <person name="Schelkunov M."/>
            <person name="Shtratnikova V."/>
            <person name="Makarenko M."/>
            <person name="Klepikova A."/>
            <person name="Omelchenko D."/>
            <person name="Novikova G."/>
            <person name="Obukhova E."/>
            <person name="Bogdanov V."/>
            <person name="Penin A."/>
            <person name="Logacheva M."/>
        </authorList>
    </citation>
    <scope>NUCLEOTIDE SEQUENCE</scope>
    <source>
        <strain evidence="2">Hsosn_3</strain>
        <tissue evidence="2">Leaf</tissue>
    </source>
</reference>
<evidence type="ECO:0000313" key="2">
    <source>
        <dbReference type="EMBL" id="KAK1370852.1"/>
    </source>
</evidence>
<feature type="region of interest" description="Disordered" evidence="1">
    <location>
        <begin position="85"/>
        <end position="120"/>
    </location>
</feature>
<dbReference type="EMBL" id="JAUIZM010000008">
    <property type="protein sequence ID" value="KAK1370852.1"/>
    <property type="molecule type" value="Genomic_DNA"/>
</dbReference>
<evidence type="ECO:0000256" key="1">
    <source>
        <dbReference type="SAM" id="MobiDB-lite"/>
    </source>
</evidence>